<keyword evidence="6" id="KW-0863">Zinc-finger</keyword>
<evidence type="ECO:0000313" key="10">
    <source>
        <dbReference type="Proteomes" id="UP001565368"/>
    </source>
</evidence>
<feature type="domain" description="C2H2-type" evidence="8">
    <location>
        <begin position="36"/>
        <end position="62"/>
    </location>
</feature>
<evidence type="ECO:0000256" key="2">
    <source>
        <dbReference type="ARBA" id="ARBA00022833"/>
    </source>
</evidence>
<dbReference type="SUPFAM" id="SSF57667">
    <property type="entry name" value="beta-beta-alpha zinc fingers"/>
    <property type="match status" value="1"/>
</dbReference>
<feature type="region of interest" description="Disordered" evidence="7">
    <location>
        <begin position="1"/>
        <end position="32"/>
    </location>
</feature>
<dbReference type="Gene3D" id="3.30.160.60">
    <property type="entry name" value="Classic Zinc Finger"/>
    <property type="match status" value="2"/>
</dbReference>
<keyword evidence="1" id="KW-0479">Metal-binding</keyword>
<proteinExistence type="predicted"/>
<feature type="region of interest" description="Disordered" evidence="7">
    <location>
        <begin position="82"/>
        <end position="135"/>
    </location>
</feature>
<dbReference type="InterPro" id="IPR007219">
    <property type="entry name" value="XnlR_reg_dom"/>
</dbReference>
<feature type="domain" description="C2H2-type" evidence="8">
    <location>
        <begin position="63"/>
        <end position="90"/>
    </location>
</feature>
<reference evidence="9 10" key="1">
    <citation type="submission" date="2023-08" db="EMBL/GenBank/DDBJ databases">
        <title>Annotated Genome Sequence of Vanrija albida AlHP1.</title>
        <authorList>
            <person name="Herzog R."/>
        </authorList>
    </citation>
    <scope>NUCLEOTIDE SEQUENCE [LARGE SCALE GENOMIC DNA]</scope>
    <source>
        <strain evidence="9 10">AlHP1</strain>
    </source>
</reference>
<dbReference type="GeneID" id="95984641"/>
<feature type="compositionally biased region" description="Low complexity" evidence="7">
    <location>
        <begin position="93"/>
        <end position="114"/>
    </location>
</feature>
<evidence type="ECO:0000259" key="8">
    <source>
        <dbReference type="PROSITE" id="PS50157"/>
    </source>
</evidence>
<keyword evidence="2" id="KW-0862">Zinc</keyword>
<accession>A0ABR3Q4K5</accession>
<dbReference type="Proteomes" id="UP001565368">
    <property type="component" value="Unassembled WGS sequence"/>
</dbReference>
<keyword evidence="3" id="KW-0805">Transcription regulation</keyword>
<evidence type="ECO:0000256" key="1">
    <source>
        <dbReference type="ARBA" id="ARBA00022723"/>
    </source>
</evidence>
<dbReference type="SMART" id="SM00355">
    <property type="entry name" value="ZnF_C2H2"/>
    <property type="match status" value="2"/>
</dbReference>
<dbReference type="InterPro" id="IPR036236">
    <property type="entry name" value="Znf_C2H2_sf"/>
</dbReference>
<dbReference type="PROSITE" id="PS00028">
    <property type="entry name" value="ZINC_FINGER_C2H2_1"/>
    <property type="match status" value="1"/>
</dbReference>
<dbReference type="RefSeq" id="XP_069209547.1">
    <property type="nucleotide sequence ID" value="XM_069352129.1"/>
</dbReference>
<dbReference type="Pfam" id="PF00096">
    <property type="entry name" value="zf-C2H2"/>
    <property type="match status" value="2"/>
</dbReference>
<comment type="caution">
    <text evidence="9">The sequence shown here is derived from an EMBL/GenBank/DDBJ whole genome shotgun (WGS) entry which is preliminary data.</text>
</comment>
<feature type="region of interest" description="Disordered" evidence="7">
    <location>
        <begin position="222"/>
        <end position="304"/>
    </location>
</feature>
<evidence type="ECO:0000256" key="4">
    <source>
        <dbReference type="ARBA" id="ARBA00023163"/>
    </source>
</evidence>
<dbReference type="EMBL" id="JBBXJM010000003">
    <property type="protein sequence ID" value="KAL1409603.1"/>
    <property type="molecule type" value="Genomic_DNA"/>
</dbReference>
<dbReference type="PANTHER" id="PTHR47660:SF2">
    <property type="entry name" value="TRANSCRIPTION FACTOR WITH C2H2 AND ZN(2)-CYS(6) DNA BINDING DOMAIN (EUROFUNG)"/>
    <property type="match status" value="1"/>
</dbReference>
<dbReference type="Pfam" id="PF04082">
    <property type="entry name" value="Fungal_trans"/>
    <property type="match status" value="1"/>
</dbReference>
<name>A0ABR3Q4K5_9TREE</name>
<dbReference type="PANTHER" id="PTHR47660">
    <property type="entry name" value="TRANSCRIPTION FACTOR WITH C2H2 AND ZN(2)-CYS(6) DNA BINDING DOMAIN (EUROFUNG)-RELATED-RELATED"/>
    <property type="match status" value="1"/>
</dbReference>
<dbReference type="CDD" id="cd12148">
    <property type="entry name" value="fungal_TF_MHR"/>
    <property type="match status" value="1"/>
</dbReference>
<evidence type="ECO:0000256" key="3">
    <source>
        <dbReference type="ARBA" id="ARBA00023015"/>
    </source>
</evidence>
<evidence type="ECO:0000256" key="7">
    <source>
        <dbReference type="SAM" id="MobiDB-lite"/>
    </source>
</evidence>
<sequence>MDGAAHSLRNISLSDSGREGTMRGASTSAATATDGLTCECGRKFTRIENLRRHQRTHENSRRLACPVCKRAFNRPDVLKRHLRTHDSTPPPAAESSAAASAASASRAASASPERAAPPAPPAPPSPPPLYPTSTADLGTVAPFQVASELDLQFNLPFPLQEPMQVDPLWGGVDNGLLWILQDTAVDIPRMDLDDIAMDATGIPIDAGFSFLDVLTQPFQQQQGQAVPPAAGVGEAASIPGSIPSSVSPATTSSSGPSGSSKPARSWPVYTGPPSPPNGPDDTDADAVQGDNWPANYQPRLRRPYVPGTEGTIGEVLDDPALDPTLAQFKFLWLDAKTYESVKASLKLAQSVPGHDPGAFRMPESLYTVNTLVSVYALHFYNQLPVVHLPTFDISKAPPLLVASILCIGATLSKLPGTRPFAVDLLEMIRRAVFALFEMDSVNLRSLDLVHVCMTTCFMGLWSGHQRSYELAEVTRGMLVQLARKTNLLSTPVDIKHLYANMPGTVQERWQWWISLESRKRLGIGVFIIDSLFPVFLDTPSYLSRSEMLNTALPCDENLWRAQTAEEWASLLNGELLPPPRYFTRGMAGLVIPSYRLSNPPPPVQPMNSWGALVLITGIHHHLWDYRAQVSVYQSVEADTKAGDQDVSIGVEQGKMGLDHALELWHREYYDLPEGGPLLTAGRILYHLGHIALRTNIRDLYTIAGKHGTDSANAVAPALRRWVASRDSVIAVSHAIKLLVVCGYPEPTDNRYAPPAVFVAILAIWVFITCGGIENHDFDPATIIDVFGKCMPSQPQGYNALRAGMKYLINCKEWKLSAAFALVLAKILDGEEASNRVVVNGFHQ</sequence>
<dbReference type="PROSITE" id="PS50157">
    <property type="entry name" value="ZINC_FINGER_C2H2_2"/>
    <property type="match status" value="2"/>
</dbReference>
<keyword evidence="4" id="KW-0804">Transcription</keyword>
<feature type="compositionally biased region" description="Pro residues" evidence="7">
    <location>
        <begin position="115"/>
        <end position="130"/>
    </location>
</feature>
<evidence type="ECO:0000256" key="6">
    <source>
        <dbReference type="PROSITE-ProRule" id="PRU00042"/>
    </source>
</evidence>
<gene>
    <name evidence="9" type="ORF">Q8F55_003598</name>
</gene>
<dbReference type="InterPro" id="IPR013087">
    <property type="entry name" value="Znf_C2H2_type"/>
</dbReference>
<evidence type="ECO:0000256" key="5">
    <source>
        <dbReference type="ARBA" id="ARBA00023242"/>
    </source>
</evidence>
<protein>
    <recommendedName>
        <fullName evidence="8">C2H2-type domain-containing protein</fullName>
    </recommendedName>
</protein>
<keyword evidence="10" id="KW-1185">Reference proteome</keyword>
<feature type="compositionally biased region" description="Low complexity" evidence="7">
    <location>
        <begin position="222"/>
        <end position="265"/>
    </location>
</feature>
<keyword evidence="5" id="KW-0539">Nucleus</keyword>
<organism evidence="9 10">
    <name type="scientific">Vanrija albida</name>
    <dbReference type="NCBI Taxonomy" id="181172"/>
    <lineage>
        <taxon>Eukaryota</taxon>
        <taxon>Fungi</taxon>
        <taxon>Dikarya</taxon>
        <taxon>Basidiomycota</taxon>
        <taxon>Agaricomycotina</taxon>
        <taxon>Tremellomycetes</taxon>
        <taxon>Trichosporonales</taxon>
        <taxon>Trichosporonaceae</taxon>
        <taxon>Vanrija</taxon>
    </lineage>
</organism>
<evidence type="ECO:0000313" key="9">
    <source>
        <dbReference type="EMBL" id="KAL1409603.1"/>
    </source>
</evidence>